<keyword evidence="6" id="KW-0539">Nucleus</keyword>
<evidence type="ECO:0000256" key="5">
    <source>
        <dbReference type="ARBA" id="ARBA00023163"/>
    </source>
</evidence>
<evidence type="ECO:0000256" key="4">
    <source>
        <dbReference type="ARBA" id="ARBA00023125"/>
    </source>
</evidence>
<feature type="domain" description="Zn(2)-C6 fungal-type" evidence="8">
    <location>
        <begin position="40"/>
        <end position="70"/>
    </location>
</feature>
<dbReference type="EMBL" id="JAPQKR010000004">
    <property type="protein sequence ID" value="KAJ5218428.1"/>
    <property type="molecule type" value="Genomic_DNA"/>
</dbReference>
<dbReference type="InterPro" id="IPR001138">
    <property type="entry name" value="Zn2Cys6_DnaBD"/>
</dbReference>
<dbReference type="InterPro" id="IPR050613">
    <property type="entry name" value="Sec_Metabolite_Reg"/>
</dbReference>
<protein>
    <recommendedName>
        <fullName evidence="8">Zn(2)-C6 fungal-type domain-containing protein</fullName>
    </recommendedName>
</protein>
<dbReference type="PROSITE" id="PS00463">
    <property type="entry name" value="ZN2_CY6_FUNGAL_1"/>
    <property type="match status" value="1"/>
</dbReference>
<dbReference type="GO" id="GO:0008270">
    <property type="term" value="F:zinc ion binding"/>
    <property type="evidence" value="ECO:0007669"/>
    <property type="project" value="InterPro"/>
</dbReference>
<dbReference type="PROSITE" id="PS50048">
    <property type="entry name" value="ZN2_CY6_FUNGAL_2"/>
    <property type="match status" value="1"/>
</dbReference>
<dbReference type="GeneID" id="83174890"/>
<dbReference type="SMART" id="SM00066">
    <property type="entry name" value="GAL4"/>
    <property type="match status" value="1"/>
</dbReference>
<dbReference type="GO" id="GO:0006351">
    <property type="term" value="P:DNA-templated transcription"/>
    <property type="evidence" value="ECO:0007669"/>
    <property type="project" value="InterPro"/>
</dbReference>
<dbReference type="AlphaFoldDB" id="A0A9W9NEQ0"/>
<evidence type="ECO:0000256" key="1">
    <source>
        <dbReference type="ARBA" id="ARBA00004123"/>
    </source>
</evidence>
<accession>A0A9W9NEQ0</accession>
<evidence type="ECO:0000313" key="10">
    <source>
        <dbReference type="Proteomes" id="UP001150904"/>
    </source>
</evidence>
<dbReference type="Gene3D" id="4.10.240.10">
    <property type="entry name" value="Zn(2)-C6 fungal-type DNA-binding domain"/>
    <property type="match status" value="1"/>
</dbReference>
<evidence type="ECO:0000313" key="9">
    <source>
        <dbReference type="EMBL" id="KAJ5218428.1"/>
    </source>
</evidence>
<comment type="subcellular location">
    <subcellularLocation>
        <location evidence="1">Nucleus</location>
    </subcellularLocation>
</comment>
<keyword evidence="10" id="KW-1185">Reference proteome</keyword>
<dbReference type="CDD" id="cd12148">
    <property type="entry name" value="fungal_TF_MHR"/>
    <property type="match status" value="1"/>
</dbReference>
<feature type="region of interest" description="Disordered" evidence="7">
    <location>
        <begin position="1"/>
        <end position="37"/>
    </location>
</feature>
<evidence type="ECO:0000256" key="2">
    <source>
        <dbReference type="ARBA" id="ARBA00022723"/>
    </source>
</evidence>
<name>A0A9W9NEQ0_9EURO</name>
<dbReference type="Pfam" id="PF04082">
    <property type="entry name" value="Fungal_trans"/>
    <property type="match status" value="1"/>
</dbReference>
<dbReference type="PANTHER" id="PTHR31001">
    <property type="entry name" value="UNCHARACTERIZED TRANSCRIPTIONAL REGULATORY PROTEIN"/>
    <property type="match status" value="1"/>
</dbReference>
<dbReference type="GO" id="GO:0003677">
    <property type="term" value="F:DNA binding"/>
    <property type="evidence" value="ECO:0007669"/>
    <property type="project" value="UniProtKB-KW"/>
</dbReference>
<organism evidence="9 10">
    <name type="scientific">Penicillium cinerascens</name>
    <dbReference type="NCBI Taxonomy" id="70096"/>
    <lineage>
        <taxon>Eukaryota</taxon>
        <taxon>Fungi</taxon>
        <taxon>Dikarya</taxon>
        <taxon>Ascomycota</taxon>
        <taxon>Pezizomycotina</taxon>
        <taxon>Eurotiomycetes</taxon>
        <taxon>Eurotiomycetidae</taxon>
        <taxon>Eurotiales</taxon>
        <taxon>Aspergillaceae</taxon>
        <taxon>Penicillium</taxon>
    </lineage>
</organism>
<evidence type="ECO:0000256" key="7">
    <source>
        <dbReference type="SAM" id="MobiDB-lite"/>
    </source>
</evidence>
<dbReference type="OrthoDB" id="435881at2759"/>
<dbReference type="Proteomes" id="UP001150904">
    <property type="component" value="Unassembled WGS sequence"/>
</dbReference>
<dbReference type="InterPro" id="IPR007219">
    <property type="entry name" value="XnlR_reg_dom"/>
</dbReference>
<reference evidence="9" key="2">
    <citation type="journal article" date="2023" name="IMA Fungus">
        <title>Comparative genomic study of the Penicillium genus elucidates a diverse pangenome and 15 lateral gene transfer events.</title>
        <authorList>
            <person name="Petersen C."/>
            <person name="Sorensen T."/>
            <person name="Nielsen M.R."/>
            <person name="Sondergaard T.E."/>
            <person name="Sorensen J.L."/>
            <person name="Fitzpatrick D.A."/>
            <person name="Frisvad J.C."/>
            <person name="Nielsen K.L."/>
        </authorList>
    </citation>
    <scope>NUCLEOTIDE SEQUENCE</scope>
    <source>
        <strain evidence="9">IBT 15544</strain>
    </source>
</reference>
<dbReference type="Pfam" id="PF00172">
    <property type="entry name" value="Zn_clus"/>
    <property type="match status" value="1"/>
</dbReference>
<dbReference type="GO" id="GO:0000981">
    <property type="term" value="F:DNA-binding transcription factor activity, RNA polymerase II-specific"/>
    <property type="evidence" value="ECO:0007669"/>
    <property type="project" value="InterPro"/>
</dbReference>
<gene>
    <name evidence="9" type="ORF">N7498_000527</name>
</gene>
<keyword evidence="2" id="KW-0479">Metal-binding</keyword>
<dbReference type="CDD" id="cd00067">
    <property type="entry name" value="GAL4"/>
    <property type="match status" value="1"/>
</dbReference>
<proteinExistence type="predicted"/>
<evidence type="ECO:0000259" key="8">
    <source>
        <dbReference type="PROSITE" id="PS50048"/>
    </source>
</evidence>
<comment type="caution">
    <text evidence="9">The sequence shown here is derived from an EMBL/GenBank/DDBJ whole genome shotgun (WGS) entry which is preliminary data.</text>
</comment>
<dbReference type="SMART" id="SM00906">
    <property type="entry name" value="Fungal_trans"/>
    <property type="match status" value="1"/>
</dbReference>
<dbReference type="InterPro" id="IPR036864">
    <property type="entry name" value="Zn2-C6_fun-type_DNA-bd_sf"/>
</dbReference>
<dbReference type="PANTHER" id="PTHR31001:SF85">
    <property type="entry name" value="ZN(II)2CYS6 TRANSCRIPTION FACTOR (EUROFUNG)"/>
    <property type="match status" value="1"/>
</dbReference>
<dbReference type="SUPFAM" id="SSF57701">
    <property type="entry name" value="Zn2/Cys6 DNA-binding domain"/>
    <property type="match status" value="1"/>
</dbReference>
<dbReference type="GO" id="GO:0005634">
    <property type="term" value="C:nucleus"/>
    <property type="evidence" value="ECO:0007669"/>
    <property type="project" value="UniProtKB-SubCell"/>
</dbReference>
<reference evidence="9" key="1">
    <citation type="submission" date="2022-12" db="EMBL/GenBank/DDBJ databases">
        <authorList>
            <person name="Petersen C."/>
        </authorList>
    </citation>
    <scope>NUCLEOTIDE SEQUENCE</scope>
    <source>
        <strain evidence="9">IBT 15544</strain>
    </source>
</reference>
<evidence type="ECO:0000256" key="3">
    <source>
        <dbReference type="ARBA" id="ARBA00023015"/>
    </source>
</evidence>
<dbReference type="RefSeq" id="XP_058313001.1">
    <property type="nucleotide sequence ID" value="XM_058447590.1"/>
</dbReference>
<sequence>MAANGQQRSGPVPIAPAPRTHGGPDRSGSGGPSQPAMSYACQTCAKRKVKCDKLASACSRCRKAGLECIYQVPDPRSRKRKVSDDVLERLARYERILQQNGLLDAETSTVEEMSSRESASASHIKPRVSKSGKLLTGQGRSRYIDSDMWYNLGDDTIQHLSDDEEENEMALGDTHVPGGDAPDPLTGAFIGSQQSVLEYHPSHADAMVLWKTHTENVEPLCKVLHIPSTDKMIESVSQHPEMASKSDDCLLFAIYHVAVFSMTEEECTNQLGQARSTLMQRFHFGARQALVNASFLKSTEVSVLQALYLFLLSSRHWYDPHTFWILTGIATRLGQRIGLHRDGEKMGLPPFDVELRRRLFYQIFPLDGGASQTAGIDFVTLPEFWDTQPPLNINDDQIWPGMTEKPVEQTGATDMIFCLSRAYVGKNLVRSGKPINSTSPLNFPDHHEAEKVISAAESEVEEKFIRYCDIVNPLHFLTIGLARSGMTAMRLKIRLPKIRDQTATDAERKELFQLAQKTLDTDAAVHAHGGTRRYQWHIRPFFLWGTRDSFIFILTTLLKRRDLLSTEEVNAAWKSIAQLYHNHDELFDDKQTLHVALRRLALKAWDSYLPNSSAPEPGFIDTLRTLREEREKKQIRRDRLICSTDATSSTGPSLASDVNTSLGSLSDSIGFEMGPNFEIDVDEWVFWGQLMQDHQTQGRQQ</sequence>
<evidence type="ECO:0000256" key="6">
    <source>
        <dbReference type="ARBA" id="ARBA00023242"/>
    </source>
</evidence>
<keyword evidence="4" id="KW-0238">DNA-binding</keyword>
<keyword evidence="5" id="KW-0804">Transcription</keyword>
<keyword evidence="3" id="KW-0805">Transcription regulation</keyword>